<reference evidence="8 9" key="1">
    <citation type="submission" date="2019-10" db="EMBL/GenBank/DDBJ databases">
        <title>New genus of Silvanigrellaceae.</title>
        <authorList>
            <person name="Pitt A."/>
            <person name="Hahn M.W."/>
        </authorList>
    </citation>
    <scope>NUCLEOTIDE SEQUENCE [LARGE SCALE GENOMIC DNA]</scope>
    <source>
        <strain evidence="8 9">33A1-SZDP</strain>
    </source>
</reference>
<dbReference type="GO" id="GO:0008483">
    <property type="term" value="F:transaminase activity"/>
    <property type="evidence" value="ECO:0007669"/>
    <property type="project" value="UniProtKB-KW"/>
</dbReference>
<dbReference type="InterPro" id="IPR015424">
    <property type="entry name" value="PyrdxlP-dep_Trfase"/>
</dbReference>
<gene>
    <name evidence="8" type="ORF">GCL57_10755</name>
</gene>
<dbReference type="PANTHER" id="PTHR45677:SF8">
    <property type="entry name" value="CYSTEINE SULFINIC ACID DECARBOXYLASE"/>
    <property type="match status" value="1"/>
</dbReference>
<evidence type="ECO:0000256" key="6">
    <source>
        <dbReference type="PIRSR" id="PIRSR602129-50"/>
    </source>
</evidence>
<feature type="modified residue" description="N6-(pyridoxal phosphate)lysine" evidence="6">
    <location>
        <position position="339"/>
    </location>
</feature>
<evidence type="ECO:0000313" key="9">
    <source>
        <dbReference type="Proteomes" id="UP000442694"/>
    </source>
</evidence>
<evidence type="ECO:0000256" key="1">
    <source>
        <dbReference type="ARBA" id="ARBA00001933"/>
    </source>
</evidence>
<sequence length="580" mass="65572">MSFCHLFRIEINMIISSLISTYFQPSTNDKEFEKWIATALSAVLDFLENRDGFKIHSDKSPSEISKIFNSSKIPNKGESIARVLNETIENIIKNSVRVSNPYFIGHMTGATPNFLLICDIIISALNQNVVKIETALSATYVEWQTLCWLHRLIYDRSENFYSKVLQNSDTAIGNCCSGGTVGNITALVAARNKAFPNIHKKGIYLSYQKEKCKRAVVIVSERGHYSIKKACAIMGIGEENVISVPCHLFTNKINLSELKKIIKKLTVEKVKIIAIIGIAAGTETGNVDDLSSLAKICKDNNIWFHVDAAWGGALLLSKTHKKIVKGIKNADSVVIDGHKFLYLTLSHSSVLFKNKNSLDTIRHTANYIIRDGSVDLGRTTLEGSRRFDSLKLWFTLKVLGQEGYDLLIKNAIKNAFLLAKLASEHPSFEVTSQPETSIITYRYIPKELKMRMVLAKKIHVTENKKFLAELKNHSFGKKEDFIRVTKKVNSALNKINTNLQKEQRKNGKSFISRTTLQTVWKSQEIVVLRAVPFHPLTNNETLAEILREQEELGNKLFAKIRKRIMNEEAQAIRFFSDFLI</sequence>
<evidence type="ECO:0000313" key="8">
    <source>
        <dbReference type="EMBL" id="KAB8030008.1"/>
    </source>
</evidence>
<evidence type="ECO:0000256" key="4">
    <source>
        <dbReference type="ARBA" id="ARBA00022898"/>
    </source>
</evidence>
<dbReference type="Gene3D" id="3.40.640.10">
    <property type="entry name" value="Type I PLP-dependent aspartate aminotransferase-like (Major domain)"/>
    <property type="match status" value="1"/>
</dbReference>
<dbReference type="InterPro" id="IPR002129">
    <property type="entry name" value="PyrdxlP-dep_de-COase"/>
</dbReference>
<keyword evidence="8" id="KW-0032">Aminotransferase</keyword>
<dbReference type="AlphaFoldDB" id="A0A833JC79"/>
<evidence type="ECO:0000256" key="2">
    <source>
        <dbReference type="ARBA" id="ARBA00009533"/>
    </source>
</evidence>
<dbReference type="GO" id="GO:0019752">
    <property type="term" value="P:carboxylic acid metabolic process"/>
    <property type="evidence" value="ECO:0007669"/>
    <property type="project" value="InterPro"/>
</dbReference>
<keyword evidence="3" id="KW-0210">Decarboxylase</keyword>
<keyword evidence="4 6" id="KW-0663">Pyridoxal phosphate</keyword>
<name>A0A833JC79_9BACT</name>
<proteinExistence type="inferred from homology"/>
<protein>
    <submittedName>
        <fullName evidence="8">Aminotransferase class V-fold PLP-dependent enzyme</fullName>
    </submittedName>
</protein>
<comment type="similarity">
    <text evidence="2 7">Belongs to the group II decarboxylase family.</text>
</comment>
<accession>A0A833JC79</accession>
<comment type="cofactor">
    <cofactor evidence="1 6 7">
        <name>pyridoxal 5'-phosphate</name>
        <dbReference type="ChEBI" id="CHEBI:597326"/>
    </cofactor>
</comment>
<dbReference type="Pfam" id="PF00282">
    <property type="entry name" value="Pyridoxal_deC"/>
    <property type="match status" value="1"/>
</dbReference>
<dbReference type="GO" id="GO:0016831">
    <property type="term" value="F:carboxy-lyase activity"/>
    <property type="evidence" value="ECO:0007669"/>
    <property type="project" value="UniProtKB-KW"/>
</dbReference>
<evidence type="ECO:0000256" key="3">
    <source>
        <dbReference type="ARBA" id="ARBA00022793"/>
    </source>
</evidence>
<dbReference type="InterPro" id="IPR015421">
    <property type="entry name" value="PyrdxlP-dep_Trfase_major"/>
</dbReference>
<organism evidence="8 9">
    <name type="scientific">Fluviispira multicolorata</name>
    <dbReference type="NCBI Taxonomy" id="2654512"/>
    <lineage>
        <taxon>Bacteria</taxon>
        <taxon>Pseudomonadati</taxon>
        <taxon>Bdellovibrionota</taxon>
        <taxon>Oligoflexia</taxon>
        <taxon>Silvanigrellales</taxon>
        <taxon>Silvanigrellaceae</taxon>
        <taxon>Fluviispira</taxon>
    </lineage>
</organism>
<keyword evidence="8" id="KW-0808">Transferase</keyword>
<dbReference type="PANTHER" id="PTHR45677">
    <property type="entry name" value="GLUTAMATE DECARBOXYLASE-RELATED"/>
    <property type="match status" value="1"/>
</dbReference>
<dbReference type="EMBL" id="WFLN01000007">
    <property type="protein sequence ID" value="KAB8030008.1"/>
    <property type="molecule type" value="Genomic_DNA"/>
</dbReference>
<evidence type="ECO:0000256" key="5">
    <source>
        <dbReference type="ARBA" id="ARBA00023239"/>
    </source>
</evidence>
<evidence type="ECO:0000256" key="7">
    <source>
        <dbReference type="RuleBase" id="RU000382"/>
    </source>
</evidence>
<dbReference type="Gene3D" id="3.90.1150.10">
    <property type="entry name" value="Aspartate Aminotransferase, domain 1"/>
    <property type="match status" value="1"/>
</dbReference>
<dbReference type="Proteomes" id="UP000442694">
    <property type="component" value="Unassembled WGS sequence"/>
</dbReference>
<keyword evidence="9" id="KW-1185">Reference proteome</keyword>
<dbReference type="InterPro" id="IPR015422">
    <property type="entry name" value="PyrdxlP-dep_Trfase_small"/>
</dbReference>
<dbReference type="SUPFAM" id="SSF53383">
    <property type="entry name" value="PLP-dependent transferases"/>
    <property type="match status" value="1"/>
</dbReference>
<dbReference type="GO" id="GO:0030170">
    <property type="term" value="F:pyridoxal phosphate binding"/>
    <property type="evidence" value="ECO:0007669"/>
    <property type="project" value="InterPro"/>
</dbReference>
<keyword evidence="5 7" id="KW-0456">Lyase</keyword>
<dbReference type="GO" id="GO:0005737">
    <property type="term" value="C:cytoplasm"/>
    <property type="evidence" value="ECO:0007669"/>
    <property type="project" value="TreeGrafter"/>
</dbReference>
<comment type="caution">
    <text evidence="8">The sequence shown here is derived from an EMBL/GenBank/DDBJ whole genome shotgun (WGS) entry which is preliminary data.</text>
</comment>